<feature type="transmembrane region" description="Helical" evidence="2">
    <location>
        <begin position="229"/>
        <end position="252"/>
    </location>
</feature>
<gene>
    <name evidence="3" type="ORF">HNR67_000240</name>
</gene>
<evidence type="ECO:0000313" key="4">
    <source>
        <dbReference type="Proteomes" id="UP000533598"/>
    </source>
</evidence>
<dbReference type="AlphaFoldDB" id="A0A7W7FQF9"/>
<feature type="compositionally biased region" description="Low complexity" evidence="1">
    <location>
        <begin position="73"/>
        <end position="95"/>
    </location>
</feature>
<comment type="caution">
    <text evidence="3">The sequence shown here is derived from an EMBL/GenBank/DDBJ whole genome shotgun (WGS) entry which is preliminary data.</text>
</comment>
<feature type="region of interest" description="Disordered" evidence="1">
    <location>
        <begin position="1"/>
        <end position="219"/>
    </location>
</feature>
<sequence length="375" mass="38514">MSAPQPPQQPYPGQGGQPQADPQSGAADPTPSPAQGLPTTTHTPHADTTQVISSALGASAGQPAQPANPEATQVVQPGGAAPAAPAPDATQVVPPGQQPPVTPQYAPPSFAQPQPAPQQPTGPQAQPQQQWGQPQAQPGQQQWGQQPQQQPGYPQTGGQPQQQWGQQPGTGPQPQQQWGQPQAQPGQQQGWGQQQPQQGYGQPQQGWGQPQQGYGQPYGQAGGSNTLPVAMWVSVGVGGLALIFNIINLINILGLPSRFVPGTIYISVVIGFLVAIGVGVLGFIGGSQGANWARITITVLGGIGVLGGLSGLALGGFLTILPLLLWIGVLVVWWLPGTTAGMKLKQAQRPQPMGGYGQPPQQPPYGGGGGGYPGY</sequence>
<name>A0A7W7FQF9_9PSEU</name>
<feature type="compositionally biased region" description="Pro residues" evidence="1">
    <location>
        <begin position="96"/>
        <end position="106"/>
    </location>
</feature>
<feature type="transmembrane region" description="Helical" evidence="2">
    <location>
        <begin position="315"/>
        <end position="335"/>
    </location>
</feature>
<feature type="compositionally biased region" description="Low complexity" evidence="1">
    <location>
        <begin position="17"/>
        <end position="29"/>
    </location>
</feature>
<dbReference type="EMBL" id="JACHMH010000001">
    <property type="protein sequence ID" value="MBB4674122.1"/>
    <property type="molecule type" value="Genomic_DNA"/>
</dbReference>
<protein>
    <submittedName>
        <fullName evidence="3">Uncharacterized protein</fullName>
    </submittedName>
</protein>
<evidence type="ECO:0000256" key="2">
    <source>
        <dbReference type="SAM" id="Phobius"/>
    </source>
</evidence>
<reference evidence="3 4" key="1">
    <citation type="submission" date="2020-08" db="EMBL/GenBank/DDBJ databases">
        <title>Sequencing the genomes of 1000 actinobacteria strains.</title>
        <authorList>
            <person name="Klenk H.-P."/>
        </authorList>
    </citation>
    <scope>NUCLEOTIDE SEQUENCE [LARGE SCALE GENOMIC DNA]</scope>
    <source>
        <strain evidence="3 4">DSM 44230</strain>
    </source>
</reference>
<feature type="transmembrane region" description="Helical" evidence="2">
    <location>
        <begin position="291"/>
        <end position="309"/>
    </location>
</feature>
<feature type="transmembrane region" description="Helical" evidence="2">
    <location>
        <begin position="264"/>
        <end position="284"/>
    </location>
</feature>
<keyword evidence="4" id="KW-1185">Reference proteome</keyword>
<evidence type="ECO:0000313" key="3">
    <source>
        <dbReference type="EMBL" id="MBB4674122.1"/>
    </source>
</evidence>
<feature type="compositionally biased region" description="Low complexity" evidence="1">
    <location>
        <begin position="38"/>
        <end position="49"/>
    </location>
</feature>
<keyword evidence="2" id="KW-0472">Membrane</keyword>
<keyword evidence="2" id="KW-1133">Transmembrane helix</keyword>
<keyword evidence="2" id="KW-0812">Transmembrane</keyword>
<dbReference type="RefSeq" id="WP_185000153.1">
    <property type="nucleotide sequence ID" value="NZ_BAAAUI010000011.1"/>
</dbReference>
<feature type="region of interest" description="Disordered" evidence="1">
    <location>
        <begin position="349"/>
        <end position="375"/>
    </location>
</feature>
<feature type="compositionally biased region" description="Gly residues" evidence="1">
    <location>
        <begin position="365"/>
        <end position="375"/>
    </location>
</feature>
<accession>A0A7W7FQF9</accession>
<proteinExistence type="predicted"/>
<evidence type="ECO:0000256" key="1">
    <source>
        <dbReference type="SAM" id="MobiDB-lite"/>
    </source>
</evidence>
<organism evidence="3 4">
    <name type="scientific">Crossiella cryophila</name>
    <dbReference type="NCBI Taxonomy" id="43355"/>
    <lineage>
        <taxon>Bacteria</taxon>
        <taxon>Bacillati</taxon>
        <taxon>Actinomycetota</taxon>
        <taxon>Actinomycetes</taxon>
        <taxon>Pseudonocardiales</taxon>
        <taxon>Pseudonocardiaceae</taxon>
        <taxon>Crossiella</taxon>
    </lineage>
</organism>
<feature type="compositionally biased region" description="Pro residues" evidence="1">
    <location>
        <begin position="1"/>
        <end position="10"/>
    </location>
</feature>
<feature type="compositionally biased region" description="Low complexity" evidence="1">
    <location>
        <begin position="121"/>
        <end position="219"/>
    </location>
</feature>
<dbReference type="Proteomes" id="UP000533598">
    <property type="component" value="Unassembled WGS sequence"/>
</dbReference>